<dbReference type="SMART" id="SM00028">
    <property type="entry name" value="TPR"/>
    <property type="match status" value="6"/>
</dbReference>
<evidence type="ECO:0000256" key="4">
    <source>
        <dbReference type="SAM" id="SignalP"/>
    </source>
</evidence>
<dbReference type="PROSITE" id="PS50887">
    <property type="entry name" value="GGDEF"/>
    <property type="match status" value="1"/>
</dbReference>
<dbReference type="GO" id="GO:0043709">
    <property type="term" value="P:cell adhesion involved in single-species biofilm formation"/>
    <property type="evidence" value="ECO:0007669"/>
    <property type="project" value="TreeGrafter"/>
</dbReference>
<dbReference type="OrthoDB" id="9813903at2"/>
<dbReference type="InterPro" id="IPR029787">
    <property type="entry name" value="Nucleotide_cyclase"/>
</dbReference>
<feature type="repeat" description="TPR" evidence="3">
    <location>
        <begin position="245"/>
        <end position="278"/>
    </location>
</feature>
<dbReference type="Gene3D" id="3.30.70.270">
    <property type="match status" value="1"/>
</dbReference>
<evidence type="ECO:0000313" key="7">
    <source>
        <dbReference type="Proteomes" id="UP000464524"/>
    </source>
</evidence>
<keyword evidence="3" id="KW-0802">TPR repeat</keyword>
<dbReference type="InterPro" id="IPR050469">
    <property type="entry name" value="Diguanylate_Cyclase"/>
</dbReference>
<dbReference type="PROSITE" id="PS50005">
    <property type="entry name" value="TPR"/>
    <property type="match status" value="3"/>
</dbReference>
<dbReference type="SMART" id="SM00267">
    <property type="entry name" value="GGDEF"/>
    <property type="match status" value="1"/>
</dbReference>
<keyword evidence="4" id="KW-0732">Signal</keyword>
<dbReference type="InterPro" id="IPR000160">
    <property type="entry name" value="GGDEF_dom"/>
</dbReference>
<dbReference type="PANTHER" id="PTHR45138:SF9">
    <property type="entry name" value="DIGUANYLATE CYCLASE DGCM-RELATED"/>
    <property type="match status" value="1"/>
</dbReference>
<dbReference type="InterPro" id="IPR043128">
    <property type="entry name" value="Rev_trsase/Diguanyl_cyclase"/>
</dbReference>
<dbReference type="NCBIfam" id="TIGR00254">
    <property type="entry name" value="GGDEF"/>
    <property type="match status" value="1"/>
</dbReference>
<dbReference type="PANTHER" id="PTHR45138">
    <property type="entry name" value="REGULATORY COMPONENTS OF SENSORY TRANSDUCTION SYSTEM"/>
    <property type="match status" value="1"/>
</dbReference>
<evidence type="ECO:0000259" key="5">
    <source>
        <dbReference type="PROSITE" id="PS50887"/>
    </source>
</evidence>
<sequence length="721" mass="80660">MNSGFPLVKVSAWLTLFFALCSLFSVDAQVNISSLPSDSEAVPNVTTLERAIEQARKQGNITQAERLTGEFHQLALAENAPISIADSYFQQARNAMERNNYEPAHDLLNQAIRLYESQDNQVGLAKAYRQLGLTYRYQSNYPQALEYIYLAMQISQQLKDQSAIASTYNSIGLVLEKMGLLEGAAQAHQQALELHYELENKDGIASALYNLGDLRRLMGDHMLALSYFNDALAIDLASGGKKYIAYSHNKVGYQYIELGDYQKAHEHLNTALTLFKHIQAPRDTDWALTSIARLEMELGNLEQSRVLLDGVIERAIKHNYKSLLVDAYRLSASLALKSDDTKLAIQHIDAGVVQARSNNETHDEALLEALRVQAYIKEDALRLAFDALLAQKKLEDETLNASRINTIATLQSQAEFVRRAQQIKLLEQEKALSKVKQEQAELGRNVSIAGVAGSFVLFVLIYSRINQRNLNKRLTREVALRTTELEQKNIELQAAYQEVEAISLTDKLTGVHNRRFLENQIGADLEKSQRVYADWHDGKTPLPQQADIVVFMIDMDHFKRVNDEHGHGAGDVVLQQLTQRLALVFRQSDYIVRWGGEEFVGVARFIDRSDAGKLAQRLLHEVGATPFTLPSGVSIYNTCSVGYACFPSAIQQAQASDWQTLIALADTCLYEAKNNGRNAWVGIECIDAPSANITDIATTYFESGADKNKLKVVTSYARHNL</sequence>
<keyword evidence="7" id="KW-1185">Reference proteome</keyword>
<reference evidence="6 7" key="1">
    <citation type="submission" date="2019-12" db="EMBL/GenBank/DDBJ databases">
        <title>Genome sequencing and assembly of endphytes of Porphyra tenera.</title>
        <authorList>
            <person name="Park J.M."/>
            <person name="Shin R."/>
            <person name="Jo S.H."/>
        </authorList>
    </citation>
    <scope>NUCLEOTIDE SEQUENCE [LARGE SCALE GENOMIC DNA]</scope>
    <source>
        <strain evidence="6 7">GPM4</strain>
    </source>
</reference>
<dbReference type="Gene3D" id="1.25.40.10">
    <property type="entry name" value="Tetratricopeptide repeat domain"/>
    <property type="match status" value="2"/>
</dbReference>
<dbReference type="EC" id="2.7.7.65" evidence="1"/>
<dbReference type="GO" id="GO:1902201">
    <property type="term" value="P:negative regulation of bacterial-type flagellum-dependent cell motility"/>
    <property type="evidence" value="ECO:0007669"/>
    <property type="project" value="TreeGrafter"/>
</dbReference>
<evidence type="ECO:0000256" key="2">
    <source>
        <dbReference type="ARBA" id="ARBA00034247"/>
    </source>
</evidence>
<proteinExistence type="predicted"/>
<dbReference type="InterPro" id="IPR019734">
    <property type="entry name" value="TPR_rpt"/>
</dbReference>
<dbReference type="EMBL" id="CP047656">
    <property type="protein sequence ID" value="QHJ10540.1"/>
    <property type="molecule type" value="Genomic_DNA"/>
</dbReference>
<name>A0A857JH82_9ALTE</name>
<accession>A0A857JH82</accession>
<dbReference type="Pfam" id="PF13424">
    <property type="entry name" value="TPR_12"/>
    <property type="match status" value="2"/>
</dbReference>
<dbReference type="AlphaFoldDB" id="A0A857JH82"/>
<dbReference type="Proteomes" id="UP000464524">
    <property type="component" value="Chromosome"/>
</dbReference>
<evidence type="ECO:0000256" key="3">
    <source>
        <dbReference type="PROSITE-ProRule" id="PRU00339"/>
    </source>
</evidence>
<feature type="repeat" description="TPR" evidence="3">
    <location>
        <begin position="205"/>
        <end position="238"/>
    </location>
</feature>
<gene>
    <name evidence="6" type="ORF">FX988_00754</name>
</gene>
<dbReference type="RefSeq" id="WP_160178407.1">
    <property type="nucleotide sequence ID" value="NZ_CP047656.1"/>
</dbReference>
<feature type="signal peptide" evidence="4">
    <location>
        <begin position="1"/>
        <end position="28"/>
    </location>
</feature>
<protein>
    <recommendedName>
        <fullName evidence="1">diguanylate cyclase</fullName>
        <ecNumber evidence="1">2.7.7.65</ecNumber>
    </recommendedName>
</protein>
<feature type="domain" description="GGDEF" evidence="5">
    <location>
        <begin position="546"/>
        <end position="685"/>
    </location>
</feature>
<organism evidence="6 7">
    <name type="scientific">Paraglaciecola mesophila</name>
    <dbReference type="NCBI Taxonomy" id="197222"/>
    <lineage>
        <taxon>Bacteria</taxon>
        <taxon>Pseudomonadati</taxon>
        <taxon>Pseudomonadota</taxon>
        <taxon>Gammaproteobacteria</taxon>
        <taxon>Alteromonadales</taxon>
        <taxon>Alteromonadaceae</taxon>
        <taxon>Paraglaciecola</taxon>
    </lineage>
</organism>
<evidence type="ECO:0000313" key="6">
    <source>
        <dbReference type="EMBL" id="QHJ10540.1"/>
    </source>
</evidence>
<dbReference type="KEGG" id="pmes:FX988_00754"/>
<comment type="catalytic activity">
    <reaction evidence="2">
        <text>2 GTP = 3',3'-c-di-GMP + 2 diphosphate</text>
        <dbReference type="Rhea" id="RHEA:24898"/>
        <dbReference type="ChEBI" id="CHEBI:33019"/>
        <dbReference type="ChEBI" id="CHEBI:37565"/>
        <dbReference type="ChEBI" id="CHEBI:58805"/>
        <dbReference type="EC" id="2.7.7.65"/>
    </reaction>
</comment>
<dbReference type="CDD" id="cd01949">
    <property type="entry name" value="GGDEF"/>
    <property type="match status" value="1"/>
</dbReference>
<dbReference type="Pfam" id="PF00990">
    <property type="entry name" value="GGDEF"/>
    <property type="match status" value="1"/>
</dbReference>
<dbReference type="InterPro" id="IPR011990">
    <property type="entry name" value="TPR-like_helical_dom_sf"/>
</dbReference>
<evidence type="ECO:0000256" key="1">
    <source>
        <dbReference type="ARBA" id="ARBA00012528"/>
    </source>
</evidence>
<dbReference type="GO" id="GO:0052621">
    <property type="term" value="F:diguanylate cyclase activity"/>
    <property type="evidence" value="ECO:0007669"/>
    <property type="project" value="UniProtKB-EC"/>
</dbReference>
<feature type="repeat" description="TPR" evidence="3">
    <location>
        <begin position="125"/>
        <end position="158"/>
    </location>
</feature>
<dbReference type="GO" id="GO:0005886">
    <property type="term" value="C:plasma membrane"/>
    <property type="evidence" value="ECO:0007669"/>
    <property type="project" value="TreeGrafter"/>
</dbReference>
<dbReference type="SUPFAM" id="SSF55073">
    <property type="entry name" value="Nucleotide cyclase"/>
    <property type="match status" value="1"/>
</dbReference>
<feature type="chain" id="PRO_5032617567" description="diguanylate cyclase" evidence="4">
    <location>
        <begin position="29"/>
        <end position="721"/>
    </location>
</feature>
<dbReference type="SUPFAM" id="SSF48452">
    <property type="entry name" value="TPR-like"/>
    <property type="match status" value="2"/>
</dbReference>